<dbReference type="EMBL" id="JYDH01000013">
    <property type="protein sequence ID" value="KRY40377.1"/>
    <property type="molecule type" value="Genomic_DNA"/>
</dbReference>
<gene>
    <name evidence="4" type="ORF">T01_10210</name>
    <name evidence="2" type="ORF">T01_11041</name>
    <name evidence="3" type="ORF">T01_4634</name>
    <name evidence="5" type="ORF">T01_6597</name>
</gene>
<dbReference type="EMBL" id="JYDH01000142">
    <property type="protein sequence ID" value="KRY30415.1"/>
    <property type="molecule type" value="Genomic_DNA"/>
</dbReference>
<keyword evidence="6" id="KW-1185">Reference proteome</keyword>
<sequence>MVWAEAAQAGFPSDFIMLLLTTFGGFLPIDIIVSIVSASCNLCSAALLITNPRSNIPTFRACATLEITKLEFTY</sequence>
<keyword evidence="1" id="KW-0472">Membrane</keyword>
<keyword evidence="1" id="KW-0812">Transmembrane</keyword>
<evidence type="ECO:0000313" key="3">
    <source>
        <dbReference type="EMBL" id="KRY27609.1"/>
    </source>
</evidence>
<organism evidence="3 6">
    <name type="scientific">Trichinella spiralis</name>
    <name type="common">Trichina worm</name>
    <dbReference type="NCBI Taxonomy" id="6334"/>
    <lineage>
        <taxon>Eukaryota</taxon>
        <taxon>Metazoa</taxon>
        <taxon>Ecdysozoa</taxon>
        <taxon>Nematoda</taxon>
        <taxon>Enoplea</taxon>
        <taxon>Dorylaimia</taxon>
        <taxon>Trichinellida</taxon>
        <taxon>Trichinellidae</taxon>
        <taxon>Trichinella</taxon>
    </lineage>
</organism>
<feature type="transmembrane region" description="Helical" evidence="1">
    <location>
        <begin position="26"/>
        <end position="50"/>
    </location>
</feature>
<keyword evidence="1" id="KW-1133">Transmembrane helix</keyword>
<evidence type="ECO:0000313" key="5">
    <source>
        <dbReference type="EMBL" id="KRY40377.1"/>
    </source>
</evidence>
<dbReference type="EMBL" id="JYDH01000244">
    <property type="protein sequence ID" value="KRY27609.1"/>
    <property type="molecule type" value="Genomic_DNA"/>
</dbReference>
<evidence type="ECO:0000313" key="2">
    <source>
        <dbReference type="EMBL" id="KRY26521.1"/>
    </source>
</evidence>
<dbReference type="AlphaFoldDB" id="A0A0V1ASQ2"/>
<dbReference type="EMBL" id="JYDH01000404">
    <property type="protein sequence ID" value="KRY26521.1"/>
    <property type="molecule type" value="Genomic_DNA"/>
</dbReference>
<dbReference type="InParanoid" id="A0A0V1ASQ2"/>
<evidence type="ECO:0000313" key="6">
    <source>
        <dbReference type="Proteomes" id="UP000054776"/>
    </source>
</evidence>
<accession>A0A0V1ASQ2</accession>
<name>A0A0V1ASQ2_TRISP</name>
<protein>
    <submittedName>
        <fullName evidence="3">Uncharacterized protein</fullName>
    </submittedName>
</protein>
<comment type="caution">
    <text evidence="3">The sequence shown here is derived from an EMBL/GenBank/DDBJ whole genome shotgun (WGS) entry which is preliminary data.</text>
</comment>
<dbReference type="Proteomes" id="UP000054776">
    <property type="component" value="Unassembled WGS sequence"/>
</dbReference>
<evidence type="ECO:0000313" key="4">
    <source>
        <dbReference type="EMBL" id="KRY30415.1"/>
    </source>
</evidence>
<reference evidence="3 6" key="1">
    <citation type="submission" date="2015-01" db="EMBL/GenBank/DDBJ databases">
        <title>Evolution of Trichinella species and genotypes.</title>
        <authorList>
            <person name="Korhonen P.K."/>
            <person name="Edoardo P."/>
            <person name="Giuseppe L.R."/>
            <person name="Gasser R.B."/>
        </authorList>
    </citation>
    <scope>NUCLEOTIDE SEQUENCE [LARGE SCALE GENOMIC DNA]</scope>
    <source>
        <strain evidence="3">ISS3</strain>
    </source>
</reference>
<proteinExistence type="predicted"/>
<evidence type="ECO:0000256" key="1">
    <source>
        <dbReference type="SAM" id="Phobius"/>
    </source>
</evidence>